<protein>
    <submittedName>
        <fullName evidence="2">Uncharacterized protein LOC111314367 isoform X2</fullName>
    </submittedName>
</protein>
<proteinExistence type="predicted"/>
<dbReference type="RefSeq" id="XP_022771385.1">
    <property type="nucleotide sequence ID" value="XM_022915650.1"/>
</dbReference>
<gene>
    <name evidence="2" type="primary">LOC111314367</name>
</gene>
<sequence length="76" mass="8860">MQLLLSADSKVMGWSQSDQEELFSRKRQKLSQWAHNSFPEIKELRSMGYDLISMLLSQLLPWSNEKKNGNAYNQVV</sequence>
<dbReference type="Proteomes" id="UP000515121">
    <property type="component" value="Unplaced"/>
</dbReference>
<dbReference type="GeneID" id="111314367"/>
<dbReference type="AlphaFoldDB" id="A0A6P6B2X6"/>
<accession>A0A6P6B2X6</accession>
<reference evidence="2" key="1">
    <citation type="submission" date="2025-08" db="UniProtKB">
        <authorList>
            <consortium name="RefSeq"/>
        </authorList>
    </citation>
    <scope>IDENTIFICATION</scope>
    <source>
        <tissue evidence="2">Fruit stalk</tissue>
    </source>
</reference>
<name>A0A6P6B2X6_DURZI</name>
<organism evidence="1 2">
    <name type="scientific">Durio zibethinus</name>
    <name type="common">Durian</name>
    <dbReference type="NCBI Taxonomy" id="66656"/>
    <lineage>
        <taxon>Eukaryota</taxon>
        <taxon>Viridiplantae</taxon>
        <taxon>Streptophyta</taxon>
        <taxon>Embryophyta</taxon>
        <taxon>Tracheophyta</taxon>
        <taxon>Spermatophyta</taxon>
        <taxon>Magnoliopsida</taxon>
        <taxon>eudicotyledons</taxon>
        <taxon>Gunneridae</taxon>
        <taxon>Pentapetalae</taxon>
        <taxon>rosids</taxon>
        <taxon>malvids</taxon>
        <taxon>Malvales</taxon>
        <taxon>Malvaceae</taxon>
        <taxon>Helicteroideae</taxon>
        <taxon>Durio</taxon>
    </lineage>
</organism>
<evidence type="ECO:0000313" key="1">
    <source>
        <dbReference type="Proteomes" id="UP000515121"/>
    </source>
</evidence>
<evidence type="ECO:0000313" key="2">
    <source>
        <dbReference type="RefSeq" id="XP_022771385.1"/>
    </source>
</evidence>
<keyword evidence="1" id="KW-1185">Reference proteome</keyword>